<dbReference type="EMBL" id="BJNH01000033">
    <property type="protein sequence ID" value="GEC26142.1"/>
    <property type="molecule type" value="Genomic_DNA"/>
</dbReference>
<dbReference type="Proteomes" id="UP000320693">
    <property type="component" value="Unassembled WGS sequence"/>
</dbReference>
<comment type="caution">
    <text evidence="2">The sequence shown here is derived from an EMBL/GenBank/DDBJ whole genome shotgun (WGS) entry which is preliminary data.</text>
</comment>
<feature type="compositionally biased region" description="Basic residues" evidence="1">
    <location>
        <begin position="97"/>
        <end position="109"/>
    </location>
</feature>
<evidence type="ECO:0000313" key="3">
    <source>
        <dbReference type="Proteomes" id="UP000320693"/>
    </source>
</evidence>
<evidence type="ECO:0000256" key="1">
    <source>
        <dbReference type="SAM" id="MobiDB-lite"/>
    </source>
</evidence>
<name>A0ABQ0RZP9_9PSEU</name>
<keyword evidence="3" id="KW-1185">Reference proteome</keyword>
<organism evidence="2 3">
    <name type="scientific">Pseudonocardia saturnea</name>
    <dbReference type="NCBI Taxonomy" id="33909"/>
    <lineage>
        <taxon>Bacteria</taxon>
        <taxon>Bacillati</taxon>
        <taxon>Actinomycetota</taxon>
        <taxon>Actinomycetes</taxon>
        <taxon>Pseudonocardiales</taxon>
        <taxon>Pseudonocardiaceae</taxon>
        <taxon>Pseudonocardia</taxon>
    </lineage>
</organism>
<proteinExistence type="predicted"/>
<feature type="region of interest" description="Disordered" evidence="1">
    <location>
        <begin position="97"/>
        <end position="119"/>
    </location>
</feature>
<accession>A0ABQ0RZP9</accession>
<reference evidence="2 3" key="1">
    <citation type="submission" date="2019-06" db="EMBL/GenBank/DDBJ databases">
        <title>Whole genome shotgun sequence of Pseudonocardia saturnea NBRC 14499.</title>
        <authorList>
            <person name="Hosoyama A."/>
            <person name="Uohara A."/>
            <person name="Ohji S."/>
            <person name="Ichikawa N."/>
        </authorList>
    </citation>
    <scope>NUCLEOTIDE SEQUENCE [LARGE SCALE GENOMIC DNA]</scope>
    <source>
        <strain evidence="2 3">NBRC 14499</strain>
    </source>
</reference>
<sequence length="209" mass="21852">MVAGGRLGLARPAELRIATEHRADPLRALIGAPGPLTERETVQVQILARPLPAAQLAALARPHRRRAAGVMASAVSGLAALAASVVQEVVATAVHGPAHRTTRTRHSHPPPRSGPAVGAGRLVDSAQDRAIATKISGSGGGYTVALRYLATTHPDDTSDHTQHAARAATTRRARAVASAFAEFSGHNHFHRRPLRHPQKVVGSGRCTTA</sequence>
<protein>
    <submittedName>
        <fullName evidence="2">Uncharacterized protein</fullName>
    </submittedName>
</protein>
<evidence type="ECO:0000313" key="2">
    <source>
        <dbReference type="EMBL" id="GEC26142.1"/>
    </source>
</evidence>
<gene>
    <name evidence="2" type="ORF">PSA01_31710</name>
</gene>